<evidence type="ECO:0000256" key="6">
    <source>
        <dbReference type="ARBA" id="ARBA00022723"/>
    </source>
</evidence>
<keyword evidence="9" id="KW-0460">Magnesium</keyword>
<dbReference type="GO" id="GO:0002949">
    <property type="term" value="P:tRNA threonylcarbamoyladenosine modification"/>
    <property type="evidence" value="ECO:0007669"/>
    <property type="project" value="InterPro"/>
</dbReference>
<dbReference type="Proteomes" id="UP000315003">
    <property type="component" value="Chromosome"/>
</dbReference>
<protein>
    <recommendedName>
        <fullName evidence="3">tRNA threonylcarbamoyladenosine biosynthesis protein TsaE</fullName>
    </recommendedName>
    <alternativeName>
        <fullName evidence="10">t(6)A37 threonylcarbamoyladenosine biosynthesis protein TsaE</fullName>
    </alternativeName>
</protein>
<proteinExistence type="inferred from homology"/>
<sequence>MNELTIDAVDLPRLTGLAEALVQTMPRQLVIGMVGTLGAGKTTMTQQIAAALGLDPAEVTSPTFNLLSSYRGAQRGQSIELHHLDAYRLADEDEFLELGVEELFEAENSWVIIEWADRVAAVMPPATLWIELDLHSGAMGDGSTEPDAPARLVTMRTDDFDLGQALDELQA</sequence>
<dbReference type="GO" id="GO:0005737">
    <property type="term" value="C:cytoplasm"/>
    <property type="evidence" value="ECO:0007669"/>
    <property type="project" value="UniProtKB-SubCell"/>
</dbReference>
<keyword evidence="8" id="KW-0067">ATP-binding</keyword>
<evidence type="ECO:0000256" key="8">
    <source>
        <dbReference type="ARBA" id="ARBA00022840"/>
    </source>
</evidence>
<organism evidence="11 12">
    <name type="scientific">Stieleria bergensis</name>
    <dbReference type="NCBI Taxonomy" id="2528025"/>
    <lineage>
        <taxon>Bacteria</taxon>
        <taxon>Pseudomonadati</taxon>
        <taxon>Planctomycetota</taxon>
        <taxon>Planctomycetia</taxon>
        <taxon>Pirellulales</taxon>
        <taxon>Pirellulaceae</taxon>
        <taxon>Stieleria</taxon>
    </lineage>
</organism>
<dbReference type="InterPro" id="IPR003442">
    <property type="entry name" value="T6A_TsaE"/>
</dbReference>
<name>A0A517T312_9BACT</name>
<dbReference type="NCBIfam" id="TIGR00150">
    <property type="entry name" value="T6A_YjeE"/>
    <property type="match status" value="1"/>
</dbReference>
<evidence type="ECO:0000256" key="9">
    <source>
        <dbReference type="ARBA" id="ARBA00022842"/>
    </source>
</evidence>
<dbReference type="GO" id="GO:0046872">
    <property type="term" value="F:metal ion binding"/>
    <property type="evidence" value="ECO:0007669"/>
    <property type="project" value="UniProtKB-KW"/>
</dbReference>
<keyword evidence="6" id="KW-0479">Metal-binding</keyword>
<dbReference type="Gene3D" id="3.40.50.300">
    <property type="entry name" value="P-loop containing nucleotide triphosphate hydrolases"/>
    <property type="match status" value="1"/>
</dbReference>
<evidence type="ECO:0000256" key="1">
    <source>
        <dbReference type="ARBA" id="ARBA00004496"/>
    </source>
</evidence>
<evidence type="ECO:0000256" key="3">
    <source>
        <dbReference type="ARBA" id="ARBA00019010"/>
    </source>
</evidence>
<gene>
    <name evidence="11" type="primary">tsaE</name>
    <name evidence="11" type="ORF">SV7mr_53150</name>
</gene>
<dbReference type="OrthoDB" id="9815896at2"/>
<keyword evidence="5" id="KW-0819">tRNA processing</keyword>
<dbReference type="RefSeq" id="WP_145277748.1">
    <property type="nucleotide sequence ID" value="NZ_CP036272.1"/>
</dbReference>
<comment type="subcellular location">
    <subcellularLocation>
        <location evidence="1">Cytoplasm</location>
    </subcellularLocation>
</comment>
<dbReference type="GO" id="GO:0005524">
    <property type="term" value="F:ATP binding"/>
    <property type="evidence" value="ECO:0007669"/>
    <property type="project" value="UniProtKB-KW"/>
</dbReference>
<keyword evidence="7" id="KW-0547">Nucleotide-binding</keyword>
<evidence type="ECO:0000256" key="10">
    <source>
        <dbReference type="ARBA" id="ARBA00032441"/>
    </source>
</evidence>
<evidence type="ECO:0000256" key="2">
    <source>
        <dbReference type="ARBA" id="ARBA00007599"/>
    </source>
</evidence>
<reference evidence="11 12" key="1">
    <citation type="submission" date="2019-02" db="EMBL/GenBank/DDBJ databases">
        <title>Deep-cultivation of Planctomycetes and their phenomic and genomic characterization uncovers novel biology.</title>
        <authorList>
            <person name="Wiegand S."/>
            <person name="Jogler M."/>
            <person name="Boedeker C."/>
            <person name="Pinto D."/>
            <person name="Vollmers J."/>
            <person name="Rivas-Marin E."/>
            <person name="Kohn T."/>
            <person name="Peeters S.H."/>
            <person name="Heuer A."/>
            <person name="Rast P."/>
            <person name="Oberbeckmann S."/>
            <person name="Bunk B."/>
            <person name="Jeske O."/>
            <person name="Meyerdierks A."/>
            <person name="Storesund J.E."/>
            <person name="Kallscheuer N."/>
            <person name="Luecker S."/>
            <person name="Lage O.M."/>
            <person name="Pohl T."/>
            <person name="Merkel B.J."/>
            <person name="Hornburger P."/>
            <person name="Mueller R.-W."/>
            <person name="Bruemmer F."/>
            <person name="Labrenz M."/>
            <person name="Spormann A.M."/>
            <person name="Op den Camp H."/>
            <person name="Overmann J."/>
            <person name="Amann R."/>
            <person name="Jetten M.S.M."/>
            <person name="Mascher T."/>
            <person name="Medema M.H."/>
            <person name="Devos D.P."/>
            <person name="Kaster A.-K."/>
            <person name="Ovreas L."/>
            <person name="Rohde M."/>
            <person name="Galperin M.Y."/>
            <person name="Jogler C."/>
        </authorList>
    </citation>
    <scope>NUCLEOTIDE SEQUENCE [LARGE SCALE GENOMIC DNA]</scope>
    <source>
        <strain evidence="11 12">SV_7m_r</strain>
    </source>
</reference>
<keyword evidence="4" id="KW-0963">Cytoplasm</keyword>
<dbReference type="InterPro" id="IPR027417">
    <property type="entry name" value="P-loop_NTPase"/>
</dbReference>
<dbReference type="PANTHER" id="PTHR33540:SF2">
    <property type="entry name" value="TRNA THREONYLCARBAMOYLADENOSINE BIOSYNTHESIS PROTEIN TSAE"/>
    <property type="match status" value="1"/>
</dbReference>
<evidence type="ECO:0000313" key="12">
    <source>
        <dbReference type="Proteomes" id="UP000315003"/>
    </source>
</evidence>
<dbReference type="PANTHER" id="PTHR33540">
    <property type="entry name" value="TRNA THREONYLCARBAMOYLADENOSINE BIOSYNTHESIS PROTEIN TSAE"/>
    <property type="match status" value="1"/>
</dbReference>
<accession>A0A517T312</accession>
<dbReference type="EMBL" id="CP036272">
    <property type="protein sequence ID" value="QDT62764.1"/>
    <property type="molecule type" value="Genomic_DNA"/>
</dbReference>
<evidence type="ECO:0000313" key="11">
    <source>
        <dbReference type="EMBL" id="QDT62764.1"/>
    </source>
</evidence>
<dbReference type="SUPFAM" id="SSF52540">
    <property type="entry name" value="P-loop containing nucleoside triphosphate hydrolases"/>
    <property type="match status" value="1"/>
</dbReference>
<comment type="similarity">
    <text evidence="2">Belongs to the TsaE family.</text>
</comment>
<evidence type="ECO:0000256" key="4">
    <source>
        <dbReference type="ARBA" id="ARBA00022490"/>
    </source>
</evidence>
<evidence type="ECO:0000256" key="7">
    <source>
        <dbReference type="ARBA" id="ARBA00022741"/>
    </source>
</evidence>
<evidence type="ECO:0000256" key="5">
    <source>
        <dbReference type="ARBA" id="ARBA00022694"/>
    </source>
</evidence>
<keyword evidence="12" id="KW-1185">Reference proteome</keyword>
<dbReference type="Pfam" id="PF02367">
    <property type="entry name" value="TsaE"/>
    <property type="match status" value="1"/>
</dbReference>
<dbReference type="AlphaFoldDB" id="A0A517T312"/>